<dbReference type="SUPFAM" id="SSF57850">
    <property type="entry name" value="RING/U-box"/>
    <property type="match status" value="1"/>
</dbReference>
<dbReference type="AlphaFoldDB" id="A0A7R9ED78"/>
<sequence length="409" mass="46264">MFGFSKLFFQPKSGDTIILNGIRMKQAFKPFSKTEGLTIVCLQQPVTDPDDSGISRPLDHTWRKCTNICVKEEWKTVLGKNCTPEQDSNLNLPIIGCLVSCERTALDSVAIETGAPKGSLSKMATPSLPDVASLLDCIVCFERMRPPIYTCSTGHSVCGPCCQKLQFCPTCRSKFKGGRNFLAEDICEILNSSSPDSQPSMMINHRPHTPIRGTLSIYDCLAVRRIGKVRPPRCHWSGTKHQLEDHVRRFHSRCYRDLNEANGFQKRYIGLGISQEYITLLKAPGALFWEQFHYDCWKRDISHAVKLIWSQERDKQCRVLIEYKSVDGLYDYQTVCNTSNPFKIDRKHLDYLNLGHQQGGKPLGKITFAASDRDRTLLTLSSAASLLRDYCLEFFNTRIAAAGHIITQQ</sequence>
<dbReference type="GO" id="GO:0031624">
    <property type="term" value="F:ubiquitin conjugating enzyme binding"/>
    <property type="evidence" value="ECO:0007669"/>
    <property type="project" value="TreeGrafter"/>
</dbReference>
<evidence type="ECO:0000256" key="4">
    <source>
        <dbReference type="PROSITE-ProRule" id="PRU00175"/>
    </source>
</evidence>
<keyword evidence="3" id="KW-0862">Zinc</keyword>
<dbReference type="GO" id="GO:0005737">
    <property type="term" value="C:cytoplasm"/>
    <property type="evidence" value="ECO:0007669"/>
    <property type="project" value="TreeGrafter"/>
</dbReference>
<dbReference type="Gene3D" id="3.30.40.10">
    <property type="entry name" value="Zinc/RING finger domain, C3HC4 (zinc finger)"/>
    <property type="match status" value="1"/>
</dbReference>
<evidence type="ECO:0000256" key="1">
    <source>
        <dbReference type="ARBA" id="ARBA00022723"/>
    </source>
</evidence>
<feature type="domain" description="RING-type" evidence="5">
    <location>
        <begin position="137"/>
        <end position="172"/>
    </location>
</feature>
<organism evidence="6">
    <name type="scientific">Timema monikensis</name>
    <dbReference type="NCBI Taxonomy" id="170555"/>
    <lineage>
        <taxon>Eukaryota</taxon>
        <taxon>Metazoa</taxon>
        <taxon>Ecdysozoa</taxon>
        <taxon>Arthropoda</taxon>
        <taxon>Hexapoda</taxon>
        <taxon>Insecta</taxon>
        <taxon>Pterygota</taxon>
        <taxon>Neoptera</taxon>
        <taxon>Polyneoptera</taxon>
        <taxon>Phasmatodea</taxon>
        <taxon>Timematodea</taxon>
        <taxon>Timematoidea</taxon>
        <taxon>Timematidae</taxon>
        <taxon>Timema</taxon>
    </lineage>
</organism>
<dbReference type="Pfam" id="PF21362">
    <property type="entry name" value="Sina_RING"/>
    <property type="match status" value="1"/>
</dbReference>
<keyword evidence="2 4" id="KW-0863">Zinc-finger</keyword>
<dbReference type="GO" id="GO:0061630">
    <property type="term" value="F:ubiquitin protein ligase activity"/>
    <property type="evidence" value="ECO:0007669"/>
    <property type="project" value="TreeGrafter"/>
</dbReference>
<dbReference type="InterPro" id="IPR049548">
    <property type="entry name" value="Sina-like_RING"/>
</dbReference>
<evidence type="ECO:0000256" key="2">
    <source>
        <dbReference type="ARBA" id="ARBA00022771"/>
    </source>
</evidence>
<accession>A0A7R9ED78</accession>
<dbReference type="PANTHER" id="PTHR45877">
    <property type="entry name" value="E3 UBIQUITIN-PROTEIN LIGASE SIAH2"/>
    <property type="match status" value="1"/>
</dbReference>
<evidence type="ECO:0000256" key="3">
    <source>
        <dbReference type="ARBA" id="ARBA00022833"/>
    </source>
</evidence>
<dbReference type="PANTHER" id="PTHR45877:SF2">
    <property type="entry name" value="E3 UBIQUITIN-PROTEIN LIGASE SINA-RELATED"/>
    <property type="match status" value="1"/>
</dbReference>
<dbReference type="GO" id="GO:0008270">
    <property type="term" value="F:zinc ion binding"/>
    <property type="evidence" value="ECO:0007669"/>
    <property type="project" value="UniProtKB-KW"/>
</dbReference>
<name>A0A7R9ED78_9NEOP</name>
<gene>
    <name evidence="6" type="ORF">TMSB3V08_LOCUS7596</name>
</gene>
<dbReference type="EMBL" id="OB794678">
    <property type="protein sequence ID" value="CAD7430847.1"/>
    <property type="molecule type" value="Genomic_DNA"/>
</dbReference>
<dbReference type="InterPro" id="IPR004162">
    <property type="entry name" value="SINA-like_animal"/>
</dbReference>
<evidence type="ECO:0000313" key="6">
    <source>
        <dbReference type="EMBL" id="CAD7430847.1"/>
    </source>
</evidence>
<dbReference type="InterPro" id="IPR013083">
    <property type="entry name" value="Znf_RING/FYVE/PHD"/>
</dbReference>
<proteinExistence type="predicted"/>
<dbReference type="InterPro" id="IPR001841">
    <property type="entry name" value="Znf_RING"/>
</dbReference>
<dbReference type="PROSITE" id="PS50089">
    <property type="entry name" value="ZF_RING_2"/>
    <property type="match status" value="1"/>
</dbReference>
<evidence type="ECO:0000259" key="5">
    <source>
        <dbReference type="PROSITE" id="PS50089"/>
    </source>
</evidence>
<reference evidence="6" key="1">
    <citation type="submission" date="2020-11" db="EMBL/GenBank/DDBJ databases">
        <authorList>
            <person name="Tran Van P."/>
        </authorList>
    </citation>
    <scope>NUCLEOTIDE SEQUENCE</scope>
</reference>
<protein>
    <recommendedName>
        <fullName evidence="5">RING-type domain-containing protein</fullName>
    </recommendedName>
</protein>
<keyword evidence="1" id="KW-0479">Metal-binding</keyword>
<dbReference type="GO" id="GO:0043161">
    <property type="term" value="P:proteasome-mediated ubiquitin-dependent protein catabolic process"/>
    <property type="evidence" value="ECO:0007669"/>
    <property type="project" value="TreeGrafter"/>
</dbReference>